<sequence length="175" mass="18242">MDEDVMTKSLFRLMGAMLALAWLCCFWIPASAHAANPSGTLRHAGASASKKTTAAHTRHGVRLSRAARMKRAARAPEFAPPGAPPPALVGVAPAPWHDVFTDAGVWASDPIVVSGGTLGGMLGNAGVTRSDDGMVTGPHAGLTGLYQTVWHRALSNPASSTQLFAGAPEYFGLHF</sequence>
<evidence type="ECO:0000313" key="3">
    <source>
        <dbReference type="EMBL" id="MDN4578506.1"/>
    </source>
</evidence>
<comment type="caution">
    <text evidence="3">The sequence shown here is derived from an EMBL/GenBank/DDBJ whole genome shotgun (WGS) entry which is preliminary data.</text>
</comment>
<organism evidence="3 4">
    <name type="scientific">Pandoraea cepalis</name>
    <dbReference type="NCBI Taxonomy" id="2508294"/>
    <lineage>
        <taxon>Bacteria</taxon>
        <taxon>Pseudomonadati</taxon>
        <taxon>Pseudomonadota</taxon>
        <taxon>Betaproteobacteria</taxon>
        <taxon>Burkholderiales</taxon>
        <taxon>Burkholderiaceae</taxon>
        <taxon>Pandoraea</taxon>
    </lineage>
</organism>
<accession>A0ABT8I9M3</accession>
<protein>
    <submittedName>
        <fullName evidence="3">Uncharacterized protein</fullName>
    </submittedName>
</protein>
<evidence type="ECO:0000256" key="2">
    <source>
        <dbReference type="SAM" id="SignalP"/>
    </source>
</evidence>
<feature type="chain" id="PRO_5045565739" evidence="2">
    <location>
        <begin position="35"/>
        <end position="175"/>
    </location>
</feature>
<name>A0ABT8I9M3_9BURK</name>
<evidence type="ECO:0000313" key="4">
    <source>
        <dbReference type="Proteomes" id="UP001172788"/>
    </source>
</evidence>
<feature type="region of interest" description="Disordered" evidence="1">
    <location>
        <begin position="40"/>
        <end position="62"/>
    </location>
</feature>
<gene>
    <name evidence="3" type="ORF">DBB29_10315</name>
</gene>
<dbReference type="Proteomes" id="UP001172788">
    <property type="component" value="Unassembled WGS sequence"/>
</dbReference>
<keyword evidence="4" id="KW-1185">Reference proteome</keyword>
<evidence type="ECO:0000256" key="1">
    <source>
        <dbReference type="SAM" id="MobiDB-lite"/>
    </source>
</evidence>
<dbReference type="EMBL" id="QAID01000038">
    <property type="protein sequence ID" value="MDN4578506.1"/>
    <property type="molecule type" value="Genomic_DNA"/>
</dbReference>
<reference evidence="3" key="1">
    <citation type="submission" date="2018-04" db="EMBL/GenBank/DDBJ databases">
        <authorList>
            <person name="Jy Z."/>
        </authorList>
    </citation>
    <scope>NUCLEOTIDE SEQUENCE</scope>
    <source>
        <strain evidence="3">AS13</strain>
    </source>
</reference>
<keyword evidence="2" id="KW-0732">Signal</keyword>
<proteinExistence type="predicted"/>
<feature type="compositionally biased region" description="Low complexity" evidence="1">
    <location>
        <begin position="43"/>
        <end position="55"/>
    </location>
</feature>
<feature type="signal peptide" evidence="2">
    <location>
        <begin position="1"/>
        <end position="34"/>
    </location>
</feature>